<dbReference type="AlphaFoldDB" id="A0A395V5B9"/>
<name>A0A395V5B9_9FIRM</name>
<sequence>MVLVIIGIIVYTFRDSAGPILEQLEKTTPAVIAGICAMTVVYHCVEGVITTLLAKQYNREFTLGMGITNAFLCSFYRVATLGSGAGVAAIVYLGEHGIEYSRSFGMYMLQYAFHKISIAFFSMILFALNWNYMRVHFGEYMWLLLAGYLVTLIITVVLILFSCSRQFHRMLLWVVDFFNGKTKGRFDPQAAMLHDQCQMLEDASRQLMGEKRLVAGAVGLNLIKFAFWYSIPYLIFLGQGEITLPQTMAVTSLSVMLAAVIPSPAGIGSTEFVFTALFSGIVGTGLAGSASLLYRFGTFVFPFLVGAVVVIIRRIYLKKTGQAKR</sequence>
<comment type="function">
    <text evidence="6">Catalyzes the transfer of a lysyl group from L-lysyl-tRNA(Lys) to membrane-bound phosphatidylglycerol (PG), which produces lysylphosphatidylglycerol (LPG), a major component of the bacterial membrane with a positive net charge. LPG synthesis contributes to bacterial virulence as it is involved in the resistance mechanism against cationic antimicrobial peptides (CAMP) produces by the host's immune system (defensins, cathelicidins) and by the competing microorganisms.</text>
</comment>
<feature type="transmembrane region" description="Helical" evidence="6">
    <location>
        <begin position="272"/>
        <end position="293"/>
    </location>
</feature>
<proteinExistence type="inferred from homology"/>
<feature type="transmembrane region" description="Helical" evidence="6">
    <location>
        <begin position="74"/>
        <end position="94"/>
    </location>
</feature>
<keyword evidence="4 6" id="KW-1133">Transmembrane helix</keyword>
<dbReference type="PANTHER" id="PTHR37693:SF1">
    <property type="entry name" value="INTEGRAL MEMBRANE PROTEIN"/>
    <property type="match status" value="1"/>
</dbReference>
<dbReference type="Proteomes" id="UP000266172">
    <property type="component" value="Unassembled WGS sequence"/>
</dbReference>
<feature type="transmembrane region" description="Helical" evidence="6">
    <location>
        <begin position="140"/>
        <end position="161"/>
    </location>
</feature>
<evidence type="ECO:0000256" key="2">
    <source>
        <dbReference type="ARBA" id="ARBA00022475"/>
    </source>
</evidence>
<feature type="transmembrane region" description="Helical" evidence="6">
    <location>
        <begin position="106"/>
        <end position="128"/>
    </location>
</feature>
<feature type="transmembrane region" description="Helical" evidence="6">
    <location>
        <begin position="299"/>
        <end position="316"/>
    </location>
</feature>
<evidence type="ECO:0000313" key="8">
    <source>
        <dbReference type="Proteomes" id="UP000266172"/>
    </source>
</evidence>
<dbReference type="EMBL" id="QRVL01000010">
    <property type="protein sequence ID" value="RGS38900.1"/>
    <property type="molecule type" value="Genomic_DNA"/>
</dbReference>
<accession>A0A395V5B9</accession>
<comment type="similarity">
    <text evidence="6">Belongs to the LPG synthase family.</text>
</comment>
<gene>
    <name evidence="6" type="primary">mprF</name>
    <name evidence="7" type="ORF">DWX93_11785</name>
</gene>
<protein>
    <recommendedName>
        <fullName evidence="6">Phosphatidylglycerol lysyltransferase</fullName>
        <ecNumber evidence="6">2.3.2.3</ecNumber>
    </recommendedName>
    <alternativeName>
        <fullName evidence="6">Lysylphosphatidylglycerol synthase</fullName>
    </alternativeName>
</protein>
<evidence type="ECO:0000256" key="6">
    <source>
        <dbReference type="RuleBase" id="RU363042"/>
    </source>
</evidence>
<evidence type="ECO:0000256" key="3">
    <source>
        <dbReference type="ARBA" id="ARBA00022692"/>
    </source>
</evidence>
<reference evidence="7 8" key="1">
    <citation type="submission" date="2018-08" db="EMBL/GenBank/DDBJ databases">
        <title>A genome reference for cultivated species of the human gut microbiota.</title>
        <authorList>
            <person name="Zou Y."/>
            <person name="Xue W."/>
            <person name="Luo G."/>
        </authorList>
    </citation>
    <scope>NUCLEOTIDE SEQUENCE [LARGE SCALE GENOMIC DNA]</scope>
    <source>
        <strain evidence="7 8">AF22-12AC</strain>
    </source>
</reference>
<feature type="transmembrane region" description="Helical" evidence="6">
    <location>
        <begin position="30"/>
        <end position="54"/>
    </location>
</feature>
<dbReference type="EC" id="2.3.2.3" evidence="6"/>
<dbReference type="InterPro" id="IPR022791">
    <property type="entry name" value="L-PG_synthase/AglD"/>
</dbReference>
<organism evidence="7 8">
    <name type="scientific">Roseburia hominis</name>
    <dbReference type="NCBI Taxonomy" id="301301"/>
    <lineage>
        <taxon>Bacteria</taxon>
        <taxon>Bacillati</taxon>
        <taxon>Bacillota</taxon>
        <taxon>Clostridia</taxon>
        <taxon>Lachnospirales</taxon>
        <taxon>Lachnospiraceae</taxon>
        <taxon>Roseburia</taxon>
    </lineage>
</organism>
<keyword evidence="6" id="KW-0046">Antibiotic resistance</keyword>
<evidence type="ECO:0000313" key="7">
    <source>
        <dbReference type="EMBL" id="RGS38900.1"/>
    </source>
</evidence>
<evidence type="ECO:0000256" key="4">
    <source>
        <dbReference type="ARBA" id="ARBA00022989"/>
    </source>
</evidence>
<dbReference type="GO" id="GO:0050071">
    <property type="term" value="F:phosphatidylglycerol lysyltransferase activity"/>
    <property type="evidence" value="ECO:0007669"/>
    <property type="project" value="UniProtKB-EC"/>
</dbReference>
<keyword evidence="6" id="KW-0443">Lipid metabolism</keyword>
<evidence type="ECO:0000256" key="1">
    <source>
        <dbReference type="ARBA" id="ARBA00004651"/>
    </source>
</evidence>
<keyword evidence="2" id="KW-1003">Cell membrane</keyword>
<comment type="caution">
    <text evidence="7">The sequence shown here is derived from an EMBL/GenBank/DDBJ whole genome shotgun (WGS) entry which is preliminary data.</text>
</comment>
<feature type="transmembrane region" description="Helical" evidence="6">
    <location>
        <begin position="213"/>
        <end position="236"/>
    </location>
</feature>
<keyword evidence="6" id="KW-0808">Transferase</keyword>
<evidence type="ECO:0000256" key="5">
    <source>
        <dbReference type="ARBA" id="ARBA00023136"/>
    </source>
</evidence>
<feature type="transmembrane region" description="Helical" evidence="6">
    <location>
        <begin position="242"/>
        <end position="260"/>
    </location>
</feature>
<dbReference type="PANTHER" id="PTHR37693">
    <property type="entry name" value="PHOSPHATIDYLGLYCEROL LYSYLTRANSFERASE"/>
    <property type="match status" value="1"/>
</dbReference>
<dbReference type="GO" id="GO:0006629">
    <property type="term" value="P:lipid metabolic process"/>
    <property type="evidence" value="ECO:0007669"/>
    <property type="project" value="UniProtKB-KW"/>
</dbReference>
<keyword evidence="5 6" id="KW-0472">Membrane</keyword>
<comment type="catalytic activity">
    <reaction evidence="6">
        <text>L-lysyl-tRNA(Lys) + a 1,2-diacyl-sn-glycero-3-phospho-(1'-sn-glycerol) = a 1,2-diacyl-sn-glycero-3-phospho-1'-(3'-O-L-lysyl)-sn-glycerol + tRNA(Lys)</text>
        <dbReference type="Rhea" id="RHEA:10668"/>
        <dbReference type="Rhea" id="RHEA-COMP:9696"/>
        <dbReference type="Rhea" id="RHEA-COMP:9697"/>
        <dbReference type="ChEBI" id="CHEBI:64716"/>
        <dbReference type="ChEBI" id="CHEBI:75792"/>
        <dbReference type="ChEBI" id="CHEBI:78442"/>
        <dbReference type="ChEBI" id="CHEBI:78529"/>
        <dbReference type="EC" id="2.3.2.3"/>
    </reaction>
</comment>
<dbReference type="RefSeq" id="WP_118097783.1">
    <property type="nucleotide sequence ID" value="NZ_QRVL01000010.1"/>
</dbReference>
<comment type="subcellular location">
    <subcellularLocation>
        <location evidence="1 6">Cell membrane</location>
        <topology evidence="1 6">Multi-pass membrane protein</topology>
    </subcellularLocation>
</comment>
<dbReference type="GO" id="GO:0046677">
    <property type="term" value="P:response to antibiotic"/>
    <property type="evidence" value="ECO:0007669"/>
    <property type="project" value="UniProtKB-KW"/>
</dbReference>
<keyword evidence="3 6" id="KW-0812">Transmembrane</keyword>
<dbReference type="GO" id="GO:0005886">
    <property type="term" value="C:plasma membrane"/>
    <property type="evidence" value="ECO:0007669"/>
    <property type="project" value="UniProtKB-SubCell"/>
</dbReference>
<dbReference type="Pfam" id="PF03706">
    <property type="entry name" value="LPG_synthase_TM"/>
    <property type="match status" value="1"/>
</dbReference>